<dbReference type="Pfam" id="PF07589">
    <property type="entry name" value="PEP-CTERM"/>
    <property type="match status" value="1"/>
</dbReference>
<feature type="chain" id="PRO_5026353380" evidence="1">
    <location>
        <begin position="26"/>
        <end position="192"/>
    </location>
</feature>
<evidence type="ECO:0000313" key="3">
    <source>
        <dbReference type="EMBL" id="QIK79102.1"/>
    </source>
</evidence>
<proteinExistence type="predicted"/>
<keyword evidence="1" id="KW-0732">Signal</keyword>
<dbReference type="NCBIfam" id="NF035944">
    <property type="entry name" value="PEPxxWA-CTERM"/>
    <property type="match status" value="1"/>
</dbReference>
<accession>A0A6G7YQT9</accession>
<organism evidence="3 4">
    <name type="scientific">Sphingomonas piscis</name>
    <dbReference type="NCBI Taxonomy" id="2714943"/>
    <lineage>
        <taxon>Bacteria</taxon>
        <taxon>Pseudomonadati</taxon>
        <taxon>Pseudomonadota</taxon>
        <taxon>Alphaproteobacteria</taxon>
        <taxon>Sphingomonadales</taxon>
        <taxon>Sphingomonadaceae</taxon>
        <taxon>Sphingomonas</taxon>
    </lineage>
</organism>
<dbReference type="RefSeq" id="WP_166411492.1">
    <property type="nucleotide sequence ID" value="NZ_CP049869.1"/>
</dbReference>
<dbReference type="NCBIfam" id="TIGR02595">
    <property type="entry name" value="PEP_CTERM"/>
    <property type="match status" value="1"/>
</dbReference>
<feature type="signal peptide" evidence="1">
    <location>
        <begin position="1"/>
        <end position="25"/>
    </location>
</feature>
<reference evidence="3 4" key="1">
    <citation type="submission" date="2020-03" db="EMBL/GenBank/DDBJ databases">
        <title>Sphingomonas sp. nov., isolated from fish.</title>
        <authorList>
            <person name="Hyun D.-W."/>
            <person name="Bae J.-W."/>
        </authorList>
    </citation>
    <scope>NUCLEOTIDE SEQUENCE [LARGE SCALE GENOMIC DNA]</scope>
    <source>
        <strain evidence="3 4">HDW15B</strain>
    </source>
</reference>
<keyword evidence="4" id="KW-1185">Reference proteome</keyword>
<dbReference type="AlphaFoldDB" id="A0A6G7YQT9"/>
<name>A0A6G7YQT9_9SPHN</name>
<sequence>MNRVLKVALVSAAFGAAAIAAPATASTVVVAQCDSVTDGDAQGCLFSGNINESPDPTNKNSYKNAEAAYNALMNPDITLNWITGTDASNFSSFGTFTGEKGKSGTFNLPGWDVQYYAVKAGNQFALYQYTGSNTWAVPGKNGLSHLAFFGNRSTVQSGVPEPTTWAMMLMGFGGIGFSMRRKARNGTSLQVG</sequence>
<dbReference type="EMBL" id="CP049869">
    <property type="protein sequence ID" value="QIK79102.1"/>
    <property type="molecule type" value="Genomic_DNA"/>
</dbReference>
<evidence type="ECO:0000256" key="1">
    <source>
        <dbReference type="SAM" id="SignalP"/>
    </source>
</evidence>
<gene>
    <name evidence="3" type="ORF">G7077_09535</name>
</gene>
<dbReference type="Proteomes" id="UP000503222">
    <property type="component" value="Chromosome"/>
</dbReference>
<dbReference type="InterPro" id="IPR013424">
    <property type="entry name" value="Ice-binding_C"/>
</dbReference>
<evidence type="ECO:0000313" key="4">
    <source>
        <dbReference type="Proteomes" id="UP000503222"/>
    </source>
</evidence>
<feature type="domain" description="Ice-binding protein C-terminal" evidence="2">
    <location>
        <begin position="159"/>
        <end position="182"/>
    </location>
</feature>
<evidence type="ECO:0000259" key="2">
    <source>
        <dbReference type="Pfam" id="PF07589"/>
    </source>
</evidence>
<protein>
    <submittedName>
        <fullName evidence="3">PEP-CTERM sorting domain-containing protein</fullName>
    </submittedName>
</protein>
<dbReference type="KEGG" id="spii:G7077_09535"/>